<dbReference type="AlphaFoldDB" id="A0AAV1IW78"/>
<proteinExistence type="predicted"/>
<dbReference type="Proteomes" id="UP001497472">
    <property type="component" value="Unassembled WGS sequence"/>
</dbReference>
<evidence type="ECO:0000256" key="3">
    <source>
        <dbReference type="ARBA" id="ARBA00022771"/>
    </source>
</evidence>
<accession>A0AAV1IW78</accession>
<dbReference type="GO" id="GO:0003677">
    <property type="term" value="F:DNA binding"/>
    <property type="evidence" value="ECO:0007669"/>
    <property type="project" value="InterPro"/>
</dbReference>
<keyword evidence="12" id="KW-1185">Reference proteome</keyword>
<sequence>MTQCNGTYRHRSHPTSVTPNGLSDSRSTDGYDEYTRKRNPSLVWKYFLTATDRNSAKCKICSRIVKTLGSSTSGLHGHLRLKHGIKIDPIQIRKPRQLNSPMQDPETVFNDEVVGKSYEVVLKEDRKSKKHKAVNESSVHYFENETVPMKKKRRTYSSMWKFFLRSSDHQTAKCKICSKIIKTKGSSTGNMINHMKQVHKSYIENSTESFTKVEKEVEMPLTVIKQEATVTPDDEIVLDLNDVHDNNIEIQNEHSYQIDIQNAVTPMKIISRMVALDGIPLRSFTSSPDLRKLLTDSGYDLPSSDIETVSMILQQTDIVMLEVARELKTLIDAGVKFCLVLEEFLTAKDEKYISLKINNEDSHFGETKNLGLIKIFNEMENKLIIQQIVKRLQSFDLNLYKDIISLTTSSTLSEIKFGTNVELDSQACLAQGIQNGVIEVLYNEDVAATNLRRDATDESDDDSECMKETRNAFFVKPPDITREPQLIHSSIIDKVRKIVRYYKNSASRNELLQKKVKKKYDKEIPLILDCRKRWSTLCEMIGRFLKLKDCIHETLTYLEMDLFIRDEELQILSEIHDSLVVIKATVTALCKPNANLLTADAALRFMFRKLDNQNTEFCRRFATAIKNQIKTRRTHLSSMLQYLHDRHTYIKCQDEDVFRKLTDKNIVSNILSLLTRLNPHIKDRINNKLISRDVVRKIYDPLESDDDEETSIEKQLENEIKTCRSEAPKPKLDPQNLDLEKIIMGELSIYESAGGGRGSYLTTTYEILLSIAPATSEAEKFFFAKRDAHNRLSCHPEAMLNSLFMLRSYFKQQTNEQD</sequence>
<dbReference type="PANTHER" id="PTHR46481">
    <property type="entry name" value="ZINC FINGER BED DOMAIN-CONTAINING PROTEIN 4"/>
    <property type="match status" value="1"/>
</dbReference>
<protein>
    <recommendedName>
        <fullName evidence="10">BED-type domain-containing protein</fullName>
    </recommendedName>
</protein>
<evidence type="ECO:0000256" key="1">
    <source>
        <dbReference type="ARBA" id="ARBA00004123"/>
    </source>
</evidence>
<feature type="compositionally biased region" description="Polar residues" evidence="9">
    <location>
        <begin position="14"/>
        <end position="25"/>
    </location>
</feature>
<dbReference type="PROSITE" id="PS50808">
    <property type="entry name" value="ZF_BED"/>
    <property type="match status" value="2"/>
</dbReference>
<dbReference type="InterPro" id="IPR003656">
    <property type="entry name" value="Znf_BED"/>
</dbReference>
<organism evidence="11 12">
    <name type="scientific">Leptosia nina</name>
    <dbReference type="NCBI Taxonomy" id="320188"/>
    <lineage>
        <taxon>Eukaryota</taxon>
        <taxon>Metazoa</taxon>
        <taxon>Ecdysozoa</taxon>
        <taxon>Arthropoda</taxon>
        <taxon>Hexapoda</taxon>
        <taxon>Insecta</taxon>
        <taxon>Pterygota</taxon>
        <taxon>Neoptera</taxon>
        <taxon>Endopterygota</taxon>
        <taxon>Lepidoptera</taxon>
        <taxon>Glossata</taxon>
        <taxon>Ditrysia</taxon>
        <taxon>Papilionoidea</taxon>
        <taxon>Pieridae</taxon>
        <taxon>Pierinae</taxon>
        <taxon>Leptosia</taxon>
    </lineage>
</organism>
<evidence type="ECO:0000256" key="9">
    <source>
        <dbReference type="SAM" id="MobiDB-lite"/>
    </source>
</evidence>
<dbReference type="InterPro" id="IPR052035">
    <property type="entry name" value="ZnF_BED_domain_contain"/>
</dbReference>
<reference evidence="11 12" key="1">
    <citation type="submission" date="2023-11" db="EMBL/GenBank/DDBJ databases">
        <authorList>
            <person name="Okamura Y."/>
        </authorList>
    </citation>
    <scope>NUCLEOTIDE SEQUENCE [LARGE SCALE GENOMIC DNA]</scope>
</reference>
<evidence type="ECO:0000256" key="7">
    <source>
        <dbReference type="ARBA" id="ARBA00023242"/>
    </source>
</evidence>
<feature type="region of interest" description="Disordered" evidence="9">
    <location>
        <begin position="1"/>
        <end position="34"/>
    </location>
</feature>
<feature type="domain" description="BED-type" evidence="10">
    <location>
        <begin position="38"/>
        <end position="90"/>
    </location>
</feature>
<dbReference type="GO" id="GO:0005634">
    <property type="term" value="C:nucleus"/>
    <property type="evidence" value="ECO:0007669"/>
    <property type="project" value="UniProtKB-SubCell"/>
</dbReference>
<evidence type="ECO:0000256" key="2">
    <source>
        <dbReference type="ARBA" id="ARBA00022723"/>
    </source>
</evidence>
<keyword evidence="6" id="KW-0804">Transcription</keyword>
<evidence type="ECO:0000256" key="4">
    <source>
        <dbReference type="ARBA" id="ARBA00022833"/>
    </source>
</evidence>
<keyword evidence="4" id="KW-0862">Zinc</keyword>
<comment type="subcellular location">
    <subcellularLocation>
        <location evidence="1">Nucleus</location>
    </subcellularLocation>
</comment>
<comment type="caution">
    <text evidence="11">The sequence shown here is derived from an EMBL/GenBank/DDBJ whole genome shotgun (WGS) entry which is preliminary data.</text>
</comment>
<keyword evidence="5" id="KW-0805">Transcription regulation</keyword>
<dbReference type="InterPro" id="IPR036236">
    <property type="entry name" value="Znf_C2H2_sf"/>
</dbReference>
<dbReference type="GO" id="GO:0009791">
    <property type="term" value="P:post-embryonic development"/>
    <property type="evidence" value="ECO:0007669"/>
    <property type="project" value="UniProtKB-ARBA"/>
</dbReference>
<dbReference type="GO" id="GO:0008270">
    <property type="term" value="F:zinc ion binding"/>
    <property type="evidence" value="ECO:0007669"/>
    <property type="project" value="UniProtKB-KW"/>
</dbReference>
<dbReference type="InterPro" id="IPR012337">
    <property type="entry name" value="RNaseH-like_sf"/>
</dbReference>
<gene>
    <name evidence="11" type="ORF">LNINA_LOCUS434</name>
</gene>
<keyword evidence="2" id="KW-0479">Metal-binding</keyword>
<dbReference type="Pfam" id="PF02892">
    <property type="entry name" value="zf-BED"/>
    <property type="match status" value="2"/>
</dbReference>
<evidence type="ECO:0000313" key="11">
    <source>
        <dbReference type="EMBL" id="CAK1540375.1"/>
    </source>
</evidence>
<evidence type="ECO:0000256" key="5">
    <source>
        <dbReference type="ARBA" id="ARBA00023015"/>
    </source>
</evidence>
<keyword evidence="3 8" id="KW-0863">Zinc-finger</keyword>
<dbReference type="SMART" id="SM00614">
    <property type="entry name" value="ZnF_BED"/>
    <property type="match status" value="2"/>
</dbReference>
<evidence type="ECO:0000259" key="10">
    <source>
        <dbReference type="PROSITE" id="PS50808"/>
    </source>
</evidence>
<dbReference type="SUPFAM" id="SSF57667">
    <property type="entry name" value="beta-beta-alpha zinc fingers"/>
    <property type="match status" value="2"/>
</dbReference>
<keyword evidence="7" id="KW-0539">Nucleus</keyword>
<evidence type="ECO:0000256" key="6">
    <source>
        <dbReference type="ARBA" id="ARBA00023163"/>
    </source>
</evidence>
<evidence type="ECO:0000313" key="12">
    <source>
        <dbReference type="Proteomes" id="UP001497472"/>
    </source>
</evidence>
<dbReference type="PANTHER" id="PTHR46481:SF10">
    <property type="entry name" value="ZINC FINGER BED DOMAIN-CONTAINING PROTEIN 39"/>
    <property type="match status" value="1"/>
</dbReference>
<dbReference type="EMBL" id="CAVLEF010000001">
    <property type="protein sequence ID" value="CAK1540375.1"/>
    <property type="molecule type" value="Genomic_DNA"/>
</dbReference>
<dbReference type="SUPFAM" id="SSF53098">
    <property type="entry name" value="Ribonuclease H-like"/>
    <property type="match status" value="1"/>
</dbReference>
<name>A0AAV1IW78_9NEOP</name>
<feature type="domain" description="BED-type" evidence="10">
    <location>
        <begin position="154"/>
        <end position="206"/>
    </location>
</feature>
<evidence type="ECO:0000256" key="8">
    <source>
        <dbReference type="PROSITE-ProRule" id="PRU00027"/>
    </source>
</evidence>